<keyword evidence="2" id="KW-0418">Kinase</keyword>
<dbReference type="Proteomes" id="UP000292052">
    <property type="component" value="Unassembled WGS sequence"/>
</dbReference>
<comment type="caution">
    <text evidence="2">The sequence shown here is derived from an EMBL/GenBank/DDBJ whole genome shotgun (WGS) entry which is preliminary data.</text>
</comment>
<feature type="non-terminal residue" evidence="2">
    <location>
        <position position="382"/>
    </location>
</feature>
<gene>
    <name evidence="2" type="ORF">BDFB_011502</name>
</gene>
<dbReference type="GO" id="GO:0016301">
    <property type="term" value="F:kinase activity"/>
    <property type="evidence" value="ECO:0007669"/>
    <property type="project" value="UniProtKB-KW"/>
</dbReference>
<feature type="domain" description="CHK kinase-like" evidence="1">
    <location>
        <begin position="154"/>
        <end position="334"/>
    </location>
</feature>
<evidence type="ECO:0000313" key="3">
    <source>
        <dbReference type="Proteomes" id="UP000292052"/>
    </source>
</evidence>
<dbReference type="InterPro" id="IPR004119">
    <property type="entry name" value="EcKL"/>
</dbReference>
<dbReference type="PANTHER" id="PTHR11012:SF30">
    <property type="entry name" value="PROTEIN KINASE-LIKE DOMAIN-CONTAINING"/>
    <property type="match status" value="1"/>
</dbReference>
<dbReference type="Pfam" id="PF02958">
    <property type="entry name" value="EcKL"/>
    <property type="match status" value="1"/>
</dbReference>
<dbReference type="STRING" id="1661398.A0A482VKT3"/>
<dbReference type="InterPro" id="IPR015897">
    <property type="entry name" value="CHK_kinase-like"/>
</dbReference>
<name>A0A482VKT3_ASBVE</name>
<dbReference type="Gene3D" id="3.90.1200.10">
    <property type="match status" value="1"/>
</dbReference>
<dbReference type="SUPFAM" id="SSF56112">
    <property type="entry name" value="Protein kinase-like (PK-like)"/>
    <property type="match status" value="1"/>
</dbReference>
<evidence type="ECO:0000259" key="1">
    <source>
        <dbReference type="SMART" id="SM00587"/>
    </source>
</evidence>
<keyword evidence="3" id="KW-1185">Reference proteome</keyword>
<dbReference type="PANTHER" id="PTHR11012">
    <property type="entry name" value="PROTEIN KINASE-LIKE DOMAIN-CONTAINING"/>
    <property type="match status" value="1"/>
</dbReference>
<proteinExistence type="predicted"/>
<dbReference type="EMBL" id="QDEB01089868">
    <property type="protein sequence ID" value="RZC33333.1"/>
    <property type="molecule type" value="Genomic_DNA"/>
</dbReference>
<dbReference type="OrthoDB" id="190089at2759"/>
<protein>
    <submittedName>
        <fullName evidence="2">EcKinase, APH, and/or DUF1679 domain containing protein</fullName>
    </submittedName>
</protein>
<reference evidence="2 3" key="1">
    <citation type="submission" date="2017-03" db="EMBL/GenBank/DDBJ databases">
        <title>Genome of the blue death feigning beetle - Asbolus verrucosus.</title>
        <authorList>
            <person name="Rider S.D."/>
        </authorList>
    </citation>
    <scope>NUCLEOTIDE SEQUENCE [LARGE SCALE GENOMIC DNA]</scope>
    <source>
        <strain evidence="2">Butters</strain>
        <tissue evidence="2">Head and leg muscle</tissue>
    </source>
</reference>
<accession>A0A482VKT3</accession>
<dbReference type="AlphaFoldDB" id="A0A482VKT3"/>
<keyword evidence="2" id="KW-0808">Transferase</keyword>
<evidence type="ECO:0000313" key="2">
    <source>
        <dbReference type="EMBL" id="RZC33333.1"/>
    </source>
</evidence>
<dbReference type="InterPro" id="IPR011009">
    <property type="entry name" value="Kinase-like_dom_sf"/>
</dbReference>
<organism evidence="2 3">
    <name type="scientific">Asbolus verrucosus</name>
    <name type="common">Desert ironclad beetle</name>
    <dbReference type="NCBI Taxonomy" id="1661398"/>
    <lineage>
        <taxon>Eukaryota</taxon>
        <taxon>Metazoa</taxon>
        <taxon>Ecdysozoa</taxon>
        <taxon>Arthropoda</taxon>
        <taxon>Hexapoda</taxon>
        <taxon>Insecta</taxon>
        <taxon>Pterygota</taxon>
        <taxon>Neoptera</taxon>
        <taxon>Endopterygota</taxon>
        <taxon>Coleoptera</taxon>
        <taxon>Polyphaga</taxon>
        <taxon>Cucujiformia</taxon>
        <taxon>Tenebrionidae</taxon>
        <taxon>Pimeliinae</taxon>
        <taxon>Asbolus</taxon>
    </lineage>
</organism>
<dbReference type="SMART" id="SM00587">
    <property type="entry name" value="CHK"/>
    <property type="match status" value="1"/>
</dbReference>
<sequence>MMAILPIKIVVCDKDEFVDFAETFTYEIRNKDALKSKMYCIIKHKENLTKLSTKILGNSEKGDGYVGDIIFVFATATTDAGLTKEYNLVLKCSKRSQILRETSPVKDAFFNEIYMYDVVLPAFTRFQEEKGFTHPFDSVPKCYGTFIDDNMEVIVFENLKNVGYSLWDKKKPLTRRHVDMVINEYAKFHAVSLAMQDQNPEKLEELIGSFSDIFKKFIDSVDMEILYGNAVDEIYDVLKDELDENILLKWKHIKTQIHFVMNEMAQNVEGIKVVLHGDCWNNNFMFKHTTDEESVPVKVAILDWQISRYSSPIFDLSLGSDVETIYRFDNFLEDWRRFSIFGILMTSIIMKVASTEKDEVLDIAQVAESGEGMINAFLYEVF</sequence>